<evidence type="ECO:0000256" key="1">
    <source>
        <dbReference type="SAM" id="Coils"/>
    </source>
</evidence>
<gene>
    <name evidence="3" type="ORF">IAD28_01410</name>
</gene>
<dbReference type="PANTHER" id="PTHR30469:SF33">
    <property type="entry name" value="SLR1207 PROTEIN"/>
    <property type="match status" value="1"/>
</dbReference>
<accession>A0A9D1NQP3</accession>
<feature type="coiled-coil region" evidence="1">
    <location>
        <begin position="111"/>
        <end position="158"/>
    </location>
</feature>
<protein>
    <submittedName>
        <fullName evidence="3">Efflux RND transporter periplasmic adaptor subunit</fullName>
    </submittedName>
</protein>
<evidence type="ECO:0000313" key="4">
    <source>
        <dbReference type="Proteomes" id="UP000823960"/>
    </source>
</evidence>
<dbReference type="GO" id="GO:0015562">
    <property type="term" value="F:efflux transmembrane transporter activity"/>
    <property type="evidence" value="ECO:0007669"/>
    <property type="project" value="TreeGrafter"/>
</dbReference>
<dbReference type="Pfam" id="PF25975">
    <property type="entry name" value="CzcB_C"/>
    <property type="match status" value="1"/>
</dbReference>
<dbReference type="InterPro" id="IPR058649">
    <property type="entry name" value="CzcB_C"/>
</dbReference>
<name>A0A9D1NQP3_9FIRM</name>
<organism evidence="3 4">
    <name type="scientific">Candidatus Faeciplasma avium</name>
    <dbReference type="NCBI Taxonomy" id="2840798"/>
    <lineage>
        <taxon>Bacteria</taxon>
        <taxon>Bacillati</taxon>
        <taxon>Bacillota</taxon>
        <taxon>Clostridia</taxon>
        <taxon>Eubacteriales</taxon>
        <taxon>Oscillospiraceae</taxon>
        <taxon>Oscillospiraceae incertae sedis</taxon>
        <taxon>Candidatus Faeciplasma</taxon>
    </lineage>
</organism>
<reference evidence="3" key="2">
    <citation type="journal article" date="2021" name="PeerJ">
        <title>Extensive microbial diversity within the chicken gut microbiome revealed by metagenomics and culture.</title>
        <authorList>
            <person name="Gilroy R."/>
            <person name="Ravi A."/>
            <person name="Getino M."/>
            <person name="Pursley I."/>
            <person name="Horton D.L."/>
            <person name="Alikhan N.F."/>
            <person name="Baker D."/>
            <person name="Gharbi K."/>
            <person name="Hall N."/>
            <person name="Watson M."/>
            <person name="Adriaenssens E.M."/>
            <person name="Foster-Nyarko E."/>
            <person name="Jarju S."/>
            <person name="Secka A."/>
            <person name="Antonio M."/>
            <person name="Oren A."/>
            <person name="Chaudhuri R.R."/>
            <person name="La Ragione R."/>
            <person name="Hildebrand F."/>
            <person name="Pallen M.J."/>
        </authorList>
    </citation>
    <scope>NUCLEOTIDE SEQUENCE</scope>
    <source>
        <strain evidence="3">1370</strain>
    </source>
</reference>
<dbReference type="EMBL" id="DVOL01000017">
    <property type="protein sequence ID" value="HIV10340.1"/>
    <property type="molecule type" value="Genomic_DNA"/>
</dbReference>
<dbReference type="Gene3D" id="2.40.420.20">
    <property type="match status" value="1"/>
</dbReference>
<dbReference type="AlphaFoldDB" id="A0A9D1NQP3"/>
<dbReference type="Proteomes" id="UP000823960">
    <property type="component" value="Unassembled WGS sequence"/>
</dbReference>
<feature type="domain" description="CzcB-like C-terminal circularly permuted SH3-like" evidence="2">
    <location>
        <begin position="296"/>
        <end position="347"/>
    </location>
</feature>
<reference evidence="3" key="1">
    <citation type="submission" date="2020-10" db="EMBL/GenBank/DDBJ databases">
        <authorList>
            <person name="Gilroy R."/>
        </authorList>
    </citation>
    <scope>NUCLEOTIDE SEQUENCE</scope>
    <source>
        <strain evidence="3">1370</strain>
    </source>
</reference>
<sequence length="349" mass="38347">MKFNKGIALICCASIAIGTMSGCYFLPEEEEVYDAPVVKASEVSYTTTPASLRDITRQVVTAGTIASGTEYNARFSDYGGNIKQVYVAAGDSVAQGDLIAELETYELDKELEILELEMQRERLEYEIAVENNESERVKAKEELDIQLMQIELDKLYEEKEAAKIYAEVGGTVSYVRTLSPGDWINAGETVATVIDITDLFIKINPNNEVAEFLINRPITIRYEGELYEGIIVTNKSGRQWDEELGAAMVDESGEEILGEESEDITVAFTGTVPASSAVGNIADTLLILDSRENVIVISANLVKEVNGQDVVYVYKDNERVQTPIVLGLRSGSLVEVVSGLEVGDEIIIR</sequence>
<proteinExistence type="predicted"/>
<dbReference type="Gene3D" id="2.40.50.100">
    <property type="match status" value="1"/>
</dbReference>
<keyword evidence="1" id="KW-0175">Coiled coil</keyword>
<comment type="caution">
    <text evidence="3">The sequence shown here is derived from an EMBL/GenBank/DDBJ whole genome shotgun (WGS) entry which is preliminary data.</text>
</comment>
<dbReference type="PANTHER" id="PTHR30469">
    <property type="entry name" value="MULTIDRUG RESISTANCE PROTEIN MDTA"/>
    <property type="match status" value="1"/>
</dbReference>
<dbReference type="PROSITE" id="PS51257">
    <property type="entry name" value="PROKAR_LIPOPROTEIN"/>
    <property type="match status" value="1"/>
</dbReference>
<evidence type="ECO:0000313" key="3">
    <source>
        <dbReference type="EMBL" id="HIV10340.1"/>
    </source>
</evidence>
<evidence type="ECO:0000259" key="2">
    <source>
        <dbReference type="Pfam" id="PF25975"/>
    </source>
</evidence>
<dbReference type="GO" id="GO:1990281">
    <property type="term" value="C:efflux pump complex"/>
    <property type="evidence" value="ECO:0007669"/>
    <property type="project" value="TreeGrafter"/>
</dbReference>